<dbReference type="SMART" id="SM00849">
    <property type="entry name" value="Lactamase_B"/>
    <property type="match status" value="1"/>
</dbReference>
<reference evidence="7 8" key="1">
    <citation type="journal article" date="2015" name="Genome Announc.">
        <title>Complete Genome Sequence of Polypropylene Glycol- and Polyethylene Glycol-Degrading Sphingopyxis macrogoltabida Strain EY-1.</title>
        <authorList>
            <person name="Ohtsubo Y."/>
            <person name="Nagata Y."/>
            <person name="Numata M."/>
            <person name="Tsuchikane K."/>
            <person name="Hosoyama A."/>
            <person name="Yamazoe A."/>
            <person name="Tsuda M."/>
            <person name="Fujita N."/>
            <person name="Kawai F."/>
        </authorList>
    </citation>
    <scope>NUCLEOTIDE SEQUENCE [LARGE SCALE GENOMIC DNA]</scope>
    <source>
        <strain evidence="7 8">EY-1</strain>
    </source>
</reference>
<dbReference type="PATRIC" id="fig|33050.5.peg.2180"/>
<evidence type="ECO:0000256" key="5">
    <source>
        <dbReference type="ARBA" id="ARBA00022833"/>
    </source>
</evidence>
<evidence type="ECO:0000313" key="7">
    <source>
        <dbReference type="EMBL" id="ALH80793.1"/>
    </source>
</evidence>
<organism evidence="7 8">
    <name type="scientific">Sphingopyxis macrogoltabida</name>
    <name type="common">Sphingomonas macrogoltabidus</name>
    <dbReference type="NCBI Taxonomy" id="33050"/>
    <lineage>
        <taxon>Bacteria</taxon>
        <taxon>Pseudomonadati</taxon>
        <taxon>Pseudomonadota</taxon>
        <taxon>Alphaproteobacteria</taxon>
        <taxon>Sphingomonadales</taxon>
        <taxon>Sphingomonadaceae</taxon>
        <taxon>Sphingopyxis</taxon>
    </lineage>
</organism>
<sequence>MEGEAMRRVELQWLARGSCRHPEYMTMRGASLCATDFPAMVGVIRHPERGIILFDTGYDPAFIEATRPFPERLYRWTTPVRISPDLAWQTWLATHGIAADEIAAVVVSHFHGDHVAGLRNLAGLPIHCSAAGLTELRRPGRLRRVRQGLLADLVPADCDADCSFFEDAPVVALPADFAPFTEGADILGDGSLIAVPLPGHCKGHWGLALRDRADRAVLLAGDASWSIDGIRRCVPPPRLTTALLGETRAYRDTLASLHAALANNRALAILPSHCSRAAAAYADGDAV</sequence>
<dbReference type="PANTHER" id="PTHR42978:SF2">
    <property type="entry name" value="102 KBASES UNSTABLE REGION: FROM 1 TO 119443"/>
    <property type="match status" value="1"/>
</dbReference>
<keyword evidence="4 7" id="KW-0378">Hydrolase</keyword>
<dbReference type="InterPro" id="IPR001279">
    <property type="entry name" value="Metallo-B-lactamas"/>
</dbReference>
<evidence type="ECO:0000256" key="3">
    <source>
        <dbReference type="ARBA" id="ARBA00022723"/>
    </source>
</evidence>
<evidence type="ECO:0000256" key="1">
    <source>
        <dbReference type="ARBA" id="ARBA00001947"/>
    </source>
</evidence>
<accession>A0A0N9U6C8</accession>
<dbReference type="CDD" id="cd07730">
    <property type="entry name" value="metallo-hydrolase-like_MBL-fold"/>
    <property type="match status" value="1"/>
</dbReference>
<protein>
    <submittedName>
        <fullName evidence="7">MBL fold metallo-hydrolase</fullName>
    </submittedName>
</protein>
<name>A0A0N9U6C8_SPHMC</name>
<dbReference type="EMBL" id="CP012700">
    <property type="protein sequence ID" value="ALH80793.1"/>
    <property type="molecule type" value="Genomic_DNA"/>
</dbReference>
<dbReference type="Proteomes" id="UP000058074">
    <property type="component" value="Chromosome"/>
</dbReference>
<dbReference type="SUPFAM" id="SSF56281">
    <property type="entry name" value="Metallo-hydrolase/oxidoreductase"/>
    <property type="match status" value="1"/>
</dbReference>
<comment type="similarity">
    <text evidence="2">Belongs to the metallo-beta-lactamase superfamily.</text>
</comment>
<dbReference type="Gene3D" id="3.60.15.10">
    <property type="entry name" value="Ribonuclease Z/Hydroxyacylglutathione hydrolase-like"/>
    <property type="match status" value="1"/>
</dbReference>
<gene>
    <name evidence="7" type="ORF">AN936_10555</name>
</gene>
<dbReference type="InterPro" id="IPR051013">
    <property type="entry name" value="MBL_superfamily_lactonases"/>
</dbReference>
<evidence type="ECO:0000313" key="8">
    <source>
        <dbReference type="Proteomes" id="UP000058074"/>
    </source>
</evidence>
<dbReference type="InterPro" id="IPR036866">
    <property type="entry name" value="RibonucZ/Hydroxyglut_hydro"/>
</dbReference>
<dbReference type="AlphaFoldDB" id="A0A0N9U6C8"/>
<evidence type="ECO:0000259" key="6">
    <source>
        <dbReference type="SMART" id="SM00849"/>
    </source>
</evidence>
<keyword evidence="3" id="KW-0479">Metal-binding</keyword>
<comment type="cofactor">
    <cofactor evidence="1">
        <name>Zn(2+)</name>
        <dbReference type="ChEBI" id="CHEBI:29105"/>
    </cofactor>
</comment>
<dbReference type="GO" id="GO:0046872">
    <property type="term" value="F:metal ion binding"/>
    <property type="evidence" value="ECO:0007669"/>
    <property type="project" value="UniProtKB-KW"/>
</dbReference>
<proteinExistence type="inferred from homology"/>
<feature type="domain" description="Metallo-beta-lactamase" evidence="6">
    <location>
        <begin position="38"/>
        <end position="273"/>
    </location>
</feature>
<dbReference type="KEGG" id="smag:AN936_10555"/>
<evidence type="ECO:0000256" key="2">
    <source>
        <dbReference type="ARBA" id="ARBA00007749"/>
    </source>
</evidence>
<dbReference type="Pfam" id="PF00753">
    <property type="entry name" value="Lactamase_B"/>
    <property type="match status" value="1"/>
</dbReference>
<dbReference type="GO" id="GO:0016787">
    <property type="term" value="F:hydrolase activity"/>
    <property type="evidence" value="ECO:0007669"/>
    <property type="project" value="UniProtKB-KW"/>
</dbReference>
<dbReference type="PANTHER" id="PTHR42978">
    <property type="entry name" value="QUORUM-QUENCHING LACTONASE YTNP-RELATED-RELATED"/>
    <property type="match status" value="1"/>
</dbReference>
<keyword evidence="5" id="KW-0862">Zinc</keyword>
<evidence type="ECO:0000256" key="4">
    <source>
        <dbReference type="ARBA" id="ARBA00022801"/>
    </source>
</evidence>